<comment type="caution">
    <text evidence="6">The sequence shown here is derived from an EMBL/GenBank/DDBJ whole genome shotgun (WGS) entry which is preliminary data.</text>
</comment>
<dbReference type="Proteomes" id="UP000315938">
    <property type="component" value="Unassembled WGS sequence"/>
</dbReference>
<feature type="domain" description="PTS EIIB type-1" evidence="5">
    <location>
        <begin position="39"/>
        <end position="118"/>
    </location>
</feature>
<feature type="transmembrane region" description="Helical" evidence="4">
    <location>
        <begin position="6"/>
        <end position="25"/>
    </location>
</feature>
<name>A0A553IJ01_ACHLA</name>
<keyword evidence="1" id="KW-0808">Transferase</keyword>
<evidence type="ECO:0000256" key="4">
    <source>
        <dbReference type="SAM" id="Phobius"/>
    </source>
</evidence>
<keyword evidence="4" id="KW-1133">Transmembrane helix</keyword>
<proteinExistence type="predicted"/>
<evidence type="ECO:0000256" key="1">
    <source>
        <dbReference type="ARBA" id="ARBA00022679"/>
    </source>
</evidence>
<evidence type="ECO:0000313" key="7">
    <source>
        <dbReference type="Proteomes" id="UP000315938"/>
    </source>
</evidence>
<dbReference type="InterPro" id="IPR001996">
    <property type="entry name" value="PTS_IIB_1"/>
</dbReference>
<dbReference type="PROSITE" id="PS51098">
    <property type="entry name" value="PTS_EIIB_TYPE_1"/>
    <property type="match status" value="1"/>
</dbReference>
<evidence type="ECO:0000256" key="3">
    <source>
        <dbReference type="PROSITE-ProRule" id="PRU00421"/>
    </source>
</evidence>
<dbReference type="GeneID" id="41338555"/>
<evidence type="ECO:0000256" key="2">
    <source>
        <dbReference type="ARBA" id="ARBA00022683"/>
    </source>
</evidence>
<dbReference type="RefSeq" id="WP_012242326.1">
    <property type="nucleotide sequence ID" value="NZ_JACAOE010000001.1"/>
</dbReference>
<dbReference type="EMBL" id="VKID01000001">
    <property type="protein sequence ID" value="TRY00173.1"/>
    <property type="molecule type" value="Genomic_DNA"/>
</dbReference>
<accession>A0A553IJ01</accession>
<comment type="caution">
    <text evidence="3">Lacks conserved residue(s) required for the propagation of feature annotation.</text>
</comment>
<dbReference type="GO" id="GO:0009401">
    <property type="term" value="P:phosphoenolpyruvate-dependent sugar phosphotransferase system"/>
    <property type="evidence" value="ECO:0007669"/>
    <property type="project" value="UniProtKB-KW"/>
</dbReference>
<dbReference type="AlphaFoldDB" id="A0A553IJ01"/>
<dbReference type="Gene3D" id="3.30.1360.60">
    <property type="entry name" value="Glucose permease domain IIB"/>
    <property type="match status" value="1"/>
</dbReference>
<protein>
    <recommendedName>
        <fullName evidence="5">PTS EIIB type-1 domain-containing protein</fullName>
    </recommendedName>
</protein>
<gene>
    <name evidence="6" type="ORF">FNV44_03770</name>
</gene>
<keyword evidence="4" id="KW-0812">Transmembrane</keyword>
<keyword evidence="4" id="KW-0472">Membrane</keyword>
<keyword evidence="2" id="KW-0598">Phosphotransferase system</keyword>
<dbReference type="InterPro" id="IPR036878">
    <property type="entry name" value="Glu_permease_IIB"/>
</dbReference>
<sequence>MTTEQIIALSISLAVIVLGVTYLYIYHRKNQKSSKGTAVLDVQRLLEALGGKENINGTFLDHKRLKIQLNNPKLVSQALLKTLDISGFLTGKELKLLIKDNPIEVKNNLDKLRNEVRQ</sequence>
<evidence type="ECO:0000313" key="6">
    <source>
        <dbReference type="EMBL" id="TRY00173.1"/>
    </source>
</evidence>
<evidence type="ECO:0000259" key="5">
    <source>
        <dbReference type="PROSITE" id="PS51098"/>
    </source>
</evidence>
<reference evidence="6 7" key="1">
    <citation type="submission" date="2019-07" db="EMBL/GenBank/DDBJ databases">
        <title>Genome sequence of Acholeplasma laidlawii strain with increased resistance to erythromycin.</title>
        <authorList>
            <person name="Medvedeva E.S."/>
            <person name="Baranova N.B."/>
            <person name="Siniagina M.N."/>
            <person name="Mouzykantov A."/>
            <person name="Chernova O.A."/>
            <person name="Chernov V.M."/>
        </authorList>
    </citation>
    <scope>NUCLEOTIDE SEQUENCE [LARGE SCALE GENOMIC DNA]</scope>
    <source>
        <strain evidence="6 7">PG8REry</strain>
    </source>
</reference>
<dbReference type="GO" id="GO:0008982">
    <property type="term" value="F:protein-N(PI)-phosphohistidine-sugar phosphotransferase activity"/>
    <property type="evidence" value="ECO:0007669"/>
    <property type="project" value="InterPro"/>
</dbReference>
<organism evidence="6 7">
    <name type="scientific">Acholeplasma laidlawii</name>
    <dbReference type="NCBI Taxonomy" id="2148"/>
    <lineage>
        <taxon>Bacteria</taxon>
        <taxon>Bacillati</taxon>
        <taxon>Mycoplasmatota</taxon>
        <taxon>Mollicutes</taxon>
        <taxon>Acholeplasmatales</taxon>
        <taxon>Acholeplasmataceae</taxon>
        <taxon>Acholeplasma</taxon>
    </lineage>
</organism>
<dbReference type="SUPFAM" id="SSF55604">
    <property type="entry name" value="Glucose permease domain IIB"/>
    <property type="match status" value="1"/>
</dbReference>